<reference evidence="1" key="1">
    <citation type="submission" date="2018-10" db="EMBL/GenBank/DDBJ databases">
        <title>Extensive Diversity of RNA Viruses in Australian Ticks.</title>
        <authorList>
            <person name="Harvey E."/>
            <person name="Rose K."/>
            <person name="Eden J.-S."/>
            <person name="Lo N."/>
            <person name="Abeyasuriya T."/>
            <person name="Shi M."/>
            <person name="Doggett S.L."/>
            <person name="Holmes E.C."/>
        </authorList>
    </citation>
    <scope>NUCLEOTIDE SEQUENCE</scope>
</reference>
<dbReference type="EMBL" id="MK026579">
    <property type="protein sequence ID" value="AYP67552.1"/>
    <property type="molecule type" value="Genomic_RNA"/>
</dbReference>
<accession>A0A3G3BTE6</accession>
<sequence>MFGLFKEICLTTDNTISEIPSGHPDIERGGRNFERQDWLLGRSLLLEYGPNVRAVFVGITSVDTKKHFCDGIGDPKRVLFVDENVYYDTPLRDSPSCLTWPEGCGIRLSDIQEAMKRAATQTDCAVLVLETWVPNLIHDDGTTCSLSDVEGCLRGFGSAHALFFCTFGWESSRMFPLGKAYYLPFEDFTSSRFLMVVKDLPTLAFVTDDSALEPIRQCIMSYNVNIRARRIRGLNYDDVFYRMARVNAFGTSFARDDEAILQWAQDMKNRCDFGPHELHSVVKFGPGMFVESFEGYVSFGAMRSGTYCAPTRSQLEILCLGELRQRWRQADIERRVLFD</sequence>
<evidence type="ECO:0000313" key="1">
    <source>
        <dbReference type="EMBL" id="AYP67552.1"/>
    </source>
</evidence>
<organism evidence="1">
    <name type="scientific">Shelly headland virus</name>
    <dbReference type="NCBI Taxonomy" id="2485879"/>
    <lineage>
        <taxon>Viruses</taxon>
        <taxon>Riboviria</taxon>
    </lineage>
</organism>
<proteinExistence type="predicted"/>
<name>A0A3G3BTE6_9VIRU</name>
<protein>
    <submittedName>
        <fullName evidence="1">VP9a</fullName>
    </submittedName>
</protein>